<dbReference type="Proteomes" id="UP000824106">
    <property type="component" value="Unassembled WGS sequence"/>
</dbReference>
<comment type="caution">
    <text evidence="1">The sequence shown here is derived from an EMBL/GenBank/DDBJ whole genome shotgun (WGS) entry which is preliminary data.</text>
</comment>
<organism evidence="1 2">
    <name type="scientific">Candidatus Atopostipes pullistercoris</name>
    <dbReference type="NCBI Taxonomy" id="2838467"/>
    <lineage>
        <taxon>Bacteria</taxon>
        <taxon>Bacillati</taxon>
        <taxon>Bacillota</taxon>
        <taxon>Bacilli</taxon>
        <taxon>Lactobacillales</taxon>
        <taxon>Carnobacteriaceae</taxon>
        <taxon>Atopostipes</taxon>
    </lineage>
</organism>
<gene>
    <name evidence="1" type="ORF">H9808_05880</name>
</gene>
<name>A0A9D2G2Q8_9LACT</name>
<dbReference type="AlphaFoldDB" id="A0A9D2G2Q8"/>
<evidence type="ECO:0000313" key="1">
    <source>
        <dbReference type="EMBL" id="HIZ71280.1"/>
    </source>
</evidence>
<evidence type="ECO:0000313" key="2">
    <source>
        <dbReference type="Proteomes" id="UP000824106"/>
    </source>
</evidence>
<reference evidence="1" key="1">
    <citation type="journal article" date="2021" name="PeerJ">
        <title>Extensive microbial diversity within the chicken gut microbiome revealed by metagenomics and culture.</title>
        <authorList>
            <person name="Gilroy R."/>
            <person name="Ravi A."/>
            <person name="Getino M."/>
            <person name="Pursley I."/>
            <person name="Horton D.L."/>
            <person name="Alikhan N.F."/>
            <person name="Baker D."/>
            <person name="Gharbi K."/>
            <person name="Hall N."/>
            <person name="Watson M."/>
            <person name="Adriaenssens E.M."/>
            <person name="Foster-Nyarko E."/>
            <person name="Jarju S."/>
            <person name="Secka A."/>
            <person name="Antonio M."/>
            <person name="Oren A."/>
            <person name="Chaudhuri R.R."/>
            <person name="La Ragione R."/>
            <person name="Hildebrand F."/>
            <person name="Pallen M.J."/>
        </authorList>
    </citation>
    <scope>NUCLEOTIDE SEQUENCE</scope>
    <source>
        <strain evidence="1">CHK169-4300</strain>
    </source>
</reference>
<reference evidence="1" key="2">
    <citation type="submission" date="2021-04" db="EMBL/GenBank/DDBJ databases">
        <authorList>
            <person name="Gilroy R."/>
        </authorList>
    </citation>
    <scope>NUCLEOTIDE SEQUENCE</scope>
    <source>
        <strain evidence="1">CHK169-4300</strain>
    </source>
</reference>
<accession>A0A9D2G2Q8</accession>
<feature type="non-terminal residue" evidence="1">
    <location>
        <position position="1"/>
    </location>
</feature>
<sequence>NLPKELFKDKFTMEFSIDYMITGMMEGYTEWLQNPKEISLEKLTSTMSTIMFSGLNGVLTNEG</sequence>
<dbReference type="EMBL" id="DXAZ01000089">
    <property type="protein sequence ID" value="HIZ71280.1"/>
    <property type="molecule type" value="Genomic_DNA"/>
</dbReference>
<proteinExistence type="predicted"/>
<protein>
    <submittedName>
        <fullName evidence="1">Uncharacterized protein</fullName>
    </submittedName>
</protein>